<dbReference type="GO" id="GO:0008483">
    <property type="term" value="F:transaminase activity"/>
    <property type="evidence" value="ECO:0007669"/>
    <property type="project" value="UniProtKB-KW"/>
</dbReference>
<evidence type="ECO:0000256" key="1">
    <source>
        <dbReference type="ARBA" id="ARBA00009320"/>
    </source>
</evidence>
<dbReference type="Gene3D" id="3.20.10.10">
    <property type="entry name" value="D-amino Acid Aminotransferase, subunit A, domain 2"/>
    <property type="match status" value="1"/>
</dbReference>
<dbReference type="GO" id="GO:0005829">
    <property type="term" value="C:cytosol"/>
    <property type="evidence" value="ECO:0007669"/>
    <property type="project" value="TreeGrafter"/>
</dbReference>
<dbReference type="InterPro" id="IPR050571">
    <property type="entry name" value="Class-IV_PLP-Dep_Aminotrnsfr"/>
</dbReference>
<dbReference type="PANTHER" id="PTHR42743:SF2">
    <property type="entry name" value="AMINODEOXYCHORISMATE LYASE"/>
    <property type="match status" value="1"/>
</dbReference>
<dbReference type="InterPro" id="IPR036038">
    <property type="entry name" value="Aminotransferase-like"/>
</dbReference>
<dbReference type="PANTHER" id="PTHR42743">
    <property type="entry name" value="AMINO-ACID AMINOTRANSFERASE"/>
    <property type="match status" value="1"/>
</dbReference>
<dbReference type="OrthoDB" id="8912228at2"/>
<reference evidence="2 3" key="1">
    <citation type="submission" date="2016-10" db="EMBL/GenBank/DDBJ databases">
        <authorList>
            <person name="de Groot N.N."/>
        </authorList>
    </citation>
    <scope>NUCLEOTIDE SEQUENCE [LARGE SCALE GENOMIC DNA]</scope>
    <source>
        <strain evidence="2 3">DSM 44993</strain>
    </source>
</reference>
<dbReference type="AlphaFoldDB" id="A0A1H8YJV0"/>
<dbReference type="InterPro" id="IPR043131">
    <property type="entry name" value="BCAT-like_N"/>
</dbReference>
<proteinExistence type="inferred from homology"/>
<dbReference type="InterPro" id="IPR043132">
    <property type="entry name" value="BCAT-like_C"/>
</dbReference>
<dbReference type="Proteomes" id="UP000198582">
    <property type="component" value="Unassembled WGS sequence"/>
</dbReference>
<dbReference type="GO" id="GO:0008696">
    <property type="term" value="F:4-amino-4-deoxychorismate lyase activity"/>
    <property type="evidence" value="ECO:0007669"/>
    <property type="project" value="TreeGrafter"/>
</dbReference>
<name>A0A1H8YJV0_9PSEU</name>
<sequence length="261" mass="28155">MDFPLELNGAPPGVPGLASAMGGYGHFTAMQVRAGRVCGLGFHLSRLEASTRLLFGSELDTGLVRAHLRHAIAGHDALSARVVVFSRVSSDEPVMAPEILIRTGPPHEPVTDPIRLKSVRYQRDLPQVKHLGTFGLIHHSRQARLAGYEDALFIDDAGRVSEASIWNVGFLSGGTVVWPEAAVLPGITYLVLERQLRAAGVPQEVRPVYPGELPGFDAVFLTNSETIGRPVASVDGVPLRSDPAAARLLREAYESTAWDEI</sequence>
<accession>A0A1H8YJV0</accession>
<gene>
    <name evidence="2" type="ORF">SAMN04489732_120151</name>
</gene>
<keyword evidence="2" id="KW-0032">Aminotransferase</keyword>
<organism evidence="2 3">
    <name type="scientific">Amycolatopsis saalfeldensis</name>
    <dbReference type="NCBI Taxonomy" id="394193"/>
    <lineage>
        <taxon>Bacteria</taxon>
        <taxon>Bacillati</taxon>
        <taxon>Actinomycetota</taxon>
        <taxon>Actinomycetes</taxon>
        <taxon>Pseudonocardiales</taxon>
        <taxon>Pseudonocardiaceae</taxon>
        <taxon>Amycolatopsis</taxon>
    </lineage>
</organism>
<dbReference type="Gene3D" id="3.30.470.10">
    <property type="match status" value="1"/>
</dbReference>
<protein>
    <submittedName>
        <fullName evidence="2">Branched-chain amino acid aminotransferase/4-amino-4-deoxychorismate lyase</fullName>
    </submittedName>
</protein>
<keyword evidence="2" id="KW-0456">Lyase</keyword>
<dbReference type="EMBL" id="FOEF01000020">
    <property type="protein sequence ID" value="SEP52484.1"/>
    <property type="molecule type" value="Genomic_DNA"/>
</dbReference>
<dbReference type="InterPro" id="IPR001544">
    <property type="entry name" value="Aminotrans_IV"/>
</dbReference>
<evidence type="ECO:0000313" key="2">
    <source>
        <dbReference type="EMBL" id="SEP52484.1"/>
    </source>
</evidence>
<dbReference type="RefSeq" id="WP_091625794.1">
    <property type="nucleotide sequence ID" value="NZ_FOEF01000020.1"/>
</dbReference>
<keyword evidence="2" id="KW-0808">Transferase</keyword>
<dbReference type="NCBIfam" id="NF006734">
    <property type="entry name" value="PRK09266.1"/>
    <property type="match status" value="1"/>
</dbReference>
<keyword evidence="3" id="KW-1185">Reference proteome</keyword>
<comment type="similarity">
    <text evidence="1">Belongs to the class-IV pyridoxal-phosphate-dependent aminotransferase family.</text>
</comment>
<dbReference type="Pfam" id="PF01063">
    <property type="entry name" value="Aminotran_4"/>
    <property type="match status" value="1"/>
</dbReference>
<evidence type="ECO:0000313" key="3">
    <source>
        <dbReference type="Proteomes" id="UP000198582"/>
    </source>
</evidence>
<dbReference type="GO" id="GO:0008153">
    <property type="term" value="P:4-aminobenzoate biosynthetic process"/>
    <property type="evidence" value="ECO:0007669"/>
    <property type="project" value="TreeGrafter"/>
</dbReference>
<dbReference type="SUPFAM" id="SSF56752">
    <property type="entry name" value="D-aminoacid aminotransferase-like PLP-dependent enzymes"/>
    <property type="match status" value="1"/>
</dbReference>
<dbReference type="STRING" id="394193.SAMN04489732_120151"/>